<feature type="transmembrane region" description="Helical" evidence="1">
    <location>
        <begin position="137"/>
        <end position="156"/>
    </location>
</feature>
<accession>A0A561WKZ5</accession>
<feature type="transmembrane region" description="Helical" evidence="1">
    <location>
        <begin position="78"/>
        <end position="101"/>
    </location>
</feature>
<feature type="transmembrane region" description="Helical" evidence="1">
    <location>
        <begin position="36"/>
        <end position="57"/>
    </location>
</feature>
<keyword evidence="1" id="KW-0472">Membrane</keyword>
<feature type="transmembrane region" description="Helical" evidence="1">
    <location>
        <begin position="12"/>
        <end position="30"/>
    </location>
</feature>
<feature type="transmembrane region" description="Helical" evidence="1">
    <location>
        <begin position="267"/>
        <end position="286"/>
    </location>
</feature>
<organism evidence="2 3">
    <name type="scientific">Actinoplanes teichomyceticus</name>
    <dbReference type="NCBI Taxonomy" id="1867"/>
    <lineage>
        <taxon>Bacteria</taxon>
        <taxon>Bacillati</taxon>
        <taxon>Actinomycetota</taxon>
        <taxon>Actinomycetes</taxon>
        <taxon>Micromonosporales</taxon>
        <taxon>Micromonosporaceae</taxon>
        <taxon>Actinoplanes</taxon>
    </lineage>
</organism>
<feature type="transmembrane region" description="Helical" evidence="1">
    <location>
        <begin position="359"/>
        <end position="376"/>
    </location>
</feature>
<keyword evidence="1" id="KW-0812">Transmembrane</keyword>
<proteinExistence type="predicted"/>
<protein>
    <recommendedName>
        <fullName evidence="4">O-antigen/teichoic acid export membrane protein</fullName>
    </recommendedName>
</protein>
<evidence type="ECO:0000313" key="3">
    <source>
        <dbReference type="Proteomes" id="UP000320239"/>
    </source>
</evidence>
<evidence type="ECO:0000313" key="2">
    <source>
        <dbReference type="EMBL" id="TWG24529.1"/>
    </source>
</evidence>
<reference evidence="2 3" key="1">
    <citation type="submission" date="2019-06" db="EMBL/GenBank/DDBJ databases">
        <title>Sequencing the genomes of 1000 actinobacteria strains.</title>
        <authorList>
            <person name="Klenk H.-P."/>
        </authorList>
    </citation>
    <scope>NUCLEOTIDE SEQUENCE [LARGE SCALE GENOMIC DNA]</scope>
    <source>
        <strain evidence="2 3">DSM 43866</strain>
    </source>
</reference>
<feature type="transmembrane region" description="Helical" evidence="1">
    <location>
        <begin position="107"/>
        <end position="125"/>
    </location>
</feature>
<dbReference type="AlphaFoldDB" id="A0A561WKZ5"/>
<dbReference type="EMBL" id="VIWY01000002">
    <property type="protein sequence ID" value="TWG24529.1"/>
    <property type="molecule type" value="Genomic_DNA"/>
</dbReference>
<keyword evidence="1" id="KW-1133">Transmembrane helix</keyword>
<dbReference type="OrthoDB" id="3366345at2"/>
<feature type="transmembrane region" description="Helical" evidence="1">
    <location>
        <begin position="332"/>
        <end position="353"/>
    </location>
</feature>
<dbReference type="Proteomes" id="UP000320239">
    <property type="component" value="Unassembled WGS sequence"/>
</dbReference>
<feature type="transmembrane region" description="Helical" evidence="1">
    <location>
        <begin position="162"/>
        <end position="179"/>
    </location>
</feature>
<comment type="caution">
    <text evidence="2">The sequence shown here is derived from an EMBL/GenBank/DDBJ whole genome shotgun (WGS) entry which is preliminary data.</text>
</comment>
<evidence type="ECO:0000256" key="1">
    <source>
        <dbReference type="SAM" id="Phobius"/>
    </source>
</evidence>
<evidence type="ECO:0008006" key="4">
    <source>
        <dbReference type="Google" id="ProtNLM"/>
    </source>
</evidence>
<sequence length="391" mass="40496">MIRGLRSSQLSVQALSRLASVVLFLLASWADPDRLALVALQGALLAVPYALMESLIGRPLSAELVPAGWDVHAWARRAAAVTIGPVALVGLVSAGTALPGASWGDRLLMLTPVLLQIPLEALFWAAARTGTTARANLIPQLTAIGTLVSGGLLALAGLRVDVAAVPGQLAVLAWVLLSGRRERTGGIRPSPLAAVRVGALYCATAAVDLVYTVALPSVAGALAGPAAVVVLRAMDLAFGPFHVALSASTREDVVGGRRARLVTGARMLTVAALAAVSAVILTWPWVRGLLAGDLRDLALSAVAAYCGYKALLMFSTWMSVRHMIWAAPRRYLVSGIGSRVIAFGALAAATAWVDRPAELFPLLLVAEALVVAWFGVRIAGTAKAPAEAVTA</sequence>
<feature type="transmembrane region" description="Helical" evidence="1">
    <location>
        <begin position="298"/>
        <end position="320"/>
    </location>
</feature>
<dbReference type="RefSeq" id="WP_122977623.1">
    <property type="nucleotide sequence ID" value="NZ_BOMX01000162.1"/>
</dbReference>
<keyword evidence="3" id="KW-1185">Reference proteome</keyword>
<gene>
    <name evidence="2" type="ORF">FHX34_1021089</name>
</gene>
<name>A0A561WKZ5_ACTTI</name>